<sequence>MPELFVITGSNGAGKSTVGPSYFPDNLQDVFDGDKLYLEKRSELWRSGLRVQRELTKQASEFVDRTFNSLVETAISHSLDFAYEGHFSKDASWDVLHQFKNEGYIIHLIFFGLDNEEISSDRVLIRAQEGGHYVDPLTLRENYFGNLNQVDDRYLLFDSLKVIDTSELEHKDLVFILNGKVVEALEISQQPNWLIQYMPNIARLAGFK</sequence>
<name>A0A4U0P358_9SPHI</name>
<dbReference type="InterPro" id="IPR010488">
    <property type="entry name" value="Zeta_toxin_domain"/>
</dbReference>
<dbReference type="EMBL" id="SUME01000002">
    <property type="protein sequence ID" value="TJZ61786.1"/>
    <property type="molecule type" value="Genomic_DNA"/>
</dbReference>
<dbReference type="GO" id="GO:0005524">
    <property type="term" value="F:ATP binding"/>
    <property type="evidence" value="ECO:0007669"/>
    <property type="project" value="UniProtKB-KW"/>
</dbReference>
<dbReference type="PANTHER" id="PTHR39206:SF1">
    <property type="entry name" value="SLL8004 PROTEIN"/>
    <property type="match status" value="1"/>
</dbReference>
<dbReference type="Pfam" id="PF06414">
    <property type="entry name" value="Zeta_toxin"/>
    <property type="match status" value="1"/>
</dbReference>
<protein>
    <recommendedName>
        <fullName evidence="3">Zeta toxin domain-containing protein</fullName>
    </recommendedName>
</protein>
<evidence type="ECO:0000256" key="1">
    <source>
        <dbReference type="ARBA" id="ARBA00022741"/>
    </source>
</evidence>
<dbReference type="PANTHER" id="PTHR39206">
    <property type="entry name" value="SLL8004 PROTEIN"/>
    <property type="match status" value="1"/>
</dbReference>
<proteinExistence type="predicted"/>
<organism evidence="4 5">
    <name type="scientific">Sphingobacterium olei</name>
    <dbReference type="NCBI Taxonomy" id="2571155"/>
    <lineage>
        <taxon>Bacteria</taxon>
        <taxon>Pseudomonadati</taxon>
        <taxon>Bacteroidota</taxon>
        <taxon>Sphingobacteriia</taxon>
        <taxon>Sphingobacteriales</taxon>
        <taxon>Sphingobacteriaceae</taxon>
        <taxon>Sphingobacterium</taxon>
    </lineage>
</organism>
<evidence type="ECO:0000259" key="3">
    <source>
        <dbReference type="Pfam" id="PF06414"/>
    </source>
</evidence>
<dbReference type="GO" id="GO:0016301">
    <property type="term" value="F:kinase activity"/>
    <property type="evidence" value="ECO:0007669"/>
    <property type="project" value="InterPro"/>
</dbReference>
<gene>
    <name evidence="4" type="ORF">FAZ15_04520</name>
</gene>
<keyword evidence="2" id="KW-0067">ATP-binding</keyword>
<keyword evidence="5" id="KW-1185">Reference proteome</keyword>
<evidence type="ECO:0000256" key="2">
    <source>
        <dbReference type="ARBA" id="ARBA00022840"/>
    </source>
</evidence>
<dbReference type="Proteomes" id="UP000306808">
    <property type="component" value="Unassembled WGS sequence"/>
</dbReference>
<reference evidence="4 5" key="1">
    <citation type="submission" date="2019-04" db="EMBL/GenBank/DDBJ databases">
        <title>Sphingobacterium olei sp. nov., isolated from oil-contaminated soil.</title>
        <authorList>
            <person name="Liu B."/>
        </authorList>
    </citation>
    <scope>NUCLEOTIDE SEQUENCE [LARGE SCALE GENOMIC DNA]</scope>
    <source>
        <strain evidence="4 5">HAL-9</strain>
    </source>
</reference>
<dbReference type="RefSeq" id="WP_136900143.1">
    <property type="nucleotide sequence ID" value="NZ_SUME01000002.1"/>
</dbReference>
<evidence type="ECO:0000313" key="5">
    <source>
        <dbReference type="Proteomes" id="UP000306808"/>
    </source>
</evidence>
<keyword evidence="1" id="KW-0547">Nucleotide-binding</keyword>
<accession>A0A4U0P358</accession>
<feature type="domain" description="Zeta toxin" evidence="3">
    <location>
        <begin position="2"/>
        <end position="164"/>
    </location>
</feature>
<dbReference type="SUPFAM" id="SSF52540">
    <property type="entry name" value="P-loop containing nucleoside triphosphate hydrolases"/>
    <property type="match status" value="1"/>
</dbReference>
<dbReference type="Gene3D" id="3.40.50.300">
    <property type="entry name" value="P-loop containing nucleotide triphosphate hydrolases"/>
    <property type="match status" value="1"/>
</dbReference>
<evidence type="ECO:0000313" key="4">
    <source>
        <dbReference type="EMBL" id="TJZ61786.1"/>
    </source>
</evidence>
<dbReference type="OrthoDB" id="9791543at2"/>
<comment type="caution">
    <text evidence="4">The sequence shown here is derived from an EMBL/GenBank/DDBJ whole genome shotgun (WGS) entry which is preliminary data.</text>
</comment>
<dbReference type="InterPro" id="IPR027417">
    <property type="entry name" value="P-loop_NTPase"/>
</dbReference>
<dbReference type="AlphaFoldDB" id="A0A4U0P358"/>